<name>A0A9P0PCT1_ACAOB</name>
<dbReference type="Pfam" id="PF05699">
    <property type="entry name" value="Dimer_Tnp_hAT"/>
    <property type="match status" value="1"/>
</dbReference>
<evidence type="ECO:0000256" key="2">
    <source>
        <dbReference type="ARBA" id="ARBA00022723"/>
    </source>
</evidence>
<dbReference type="PANTHER" id="PTHR46481:SF10">
    <property type="entry name" value="ZINC FINGER BED DOMAIN-CONTAINING PROTEIN 39"/>
    <property type="match status" value="1"/>
</dbReference>
<proteinExistence type="predicted"/>
<dbReference type="SUPFAM" id="SSF53098">
    <property type="entry name" value="Ribonuclease H-like"/>
    <property type="match status" value="1"/>
</dbReference>
<evidence type="ECO:0000256" key="4">
    <source>
        <dbReference type="ARBA" id="ARBA00022833"/>
    </source>
</evidence>
<keyword evidence="5" id="KW-0539">Nucleus</keyword>
<comment type="caution">
    <text evidence="7">The sequence shown here is derived from an EMBL/GenBank/DDBJ whole genome shotgun (WGS) entry which is preliminary data.</text>
</comment>
<gene>
    <name evidence="7" type="ORF">ACAOBT_LOCUS12567</name>
</gene>
<evidence type="ECO:0000256" key="1">
    <source>
        <dbReference type="ARBA" id="ARBA00004123"/>
    </source>
</evidence>
<sequence>MPEKHCLKEGEERKGGSKDLVASKEKCSLPLVKLYSNEPMVSGSEAFRVATGWPAGSSSDTWKRSGAGKEGGLSFLSNTVMRTCNDKLIRNCFTGARIELNSFKKWHFGDVNDRASEKPITIGGTTGNLRKHLRIKHPTIVIDEETAIQKEEKQEWGISEKVVAIVTDNAANQVAAVKLGSWAHIPCFAHTLNLVVQNGLQEIKDIRHKVKAVVEYFHRSSQANSKLLSTQTRMDANSIPLKLKNDVSTRWNSSYYMFERFLKLEESLTITIGLLHNPVQLLSEEEWSILKEICQVLKPFEQITTEIRSETHVTVSKIIIIVRGLIAILKRFQSEMSFDITKRLIENLLASCLTRFDKCEYNSILAKPSILDPRFKIKAFSLEQAYKKAKDKLQDETVAIIRKNESVAAIDSDLDVTIIQSSEDDQSLNNLVWHEFDLSTSTIEKPSPLATAIAEIRMYLEEPNIPRTENTLLWWKSRELLYPTLAPLAKKYLSMVATSVPSERVFSKAGFVLSYLLWALEQYVLKGPLIPTSNGRVQCGRNDNMTELL</sequence>
<evidence type="ECO:0000256" key="5">
    <source>
        <dbReference type="ARBA" id="ARBA00023242"/>
    </source>
</evidence>
<dbReference type="GO" id="GO:0005634">
    <property type="term" value="C:nucleus"/>
    <property type="evidence" value="ECO:0007669"/>
    <property type="project" value="UniProtKB-SubCell"/>
</dbReference>
<evidence type="ECO:0000256" key="3">
    <source>
        <dbReference type="ARBA" id="ARBA00022771"/>
    </source>
</evidence>
<dbReference type="EMBL" id="CAKOFQ010006857">
    <property type="protein sequence ID" value="CAH1977276.1"/>
    <property type="molecule type" value="Genomic_DNA"/>
</dbReference>
<keyword evidence="3" id="KW-0863">Zinc-finger</keyword>
<dbReference type="InterPro" id="IPR012337">
    <property type="entry name" value="RNaseH-like_sf"/>
</dbReference>
<dbReference type="GO" id="GO:0046983">
    <property type="term" value="F:protein dimerization activity"/>
    <property type="evidence" value="ECO:0007669"/>
    <property type="project" value="InterPro"/>
</dbReference>
<dbReference type="PANTHER" id="PTHR46481">
    <property type="entry name" value="ZINC FINGER BED DOMAIN-CONTAINING PROTEIN 4"/>
    <property type="match status" value="1"/>
</dbReference>
<protein>
    <recommendedName>
        <fullName evidence="6">HAT C-terminal dimerisation domain-containing protein</fullName>
    </recommendedName>
</protein>
<dbReference type="Proteomes" id="UP001152888">
    <property type="component" value="Unassembled WGS sequence"/>
</dbReference>
<dbReference type="AlphaFoldDB" id="A0A9P0PCT1"/>
<accession>A0A9P0PCT1</accession>
<keyword evidence="4" id="KW-0862">Zinc</keyword>
<keyword evidence="8" id="KW-1185">Reference proteome</keyword>
<comment type="subcellular location">
    <subcellularLocation>
        <location evidence="1">Nucleus</location>
    </subcellularLocation>
</comment>
<dbReference type="OrthoDB" id="6600430at2759"/>
<evidence type="ECO:0000259" key="6">
    <source>
        <dbReference type="Pfam" id="PF05699"/>
    </source>
</evidence>
<dbReference type="InterPro" id="IPR008906">
    <property type="entry name" value="HATC_C_dom"/>
</dbReference>
<feature type="domain" description="HAT C-terminal dimerisation" evidence="6">
    <location>
        <begin position="455"/>
        <end position="512"/>
    </location>
</feature>
<evidence type="ECO:0000313" key="8">
    <source>
        <dbReference type="Proteomes" id="UP001152888"/>
    </source>
</evidence>
<reference evidence="7" key="1">
    <citation type="submission" date="2022-03" db="EMBL/GenBank/DDBJ databases">
        <authorList>
            <person name="Sayadi A."/>
        </authorList>
    </citation>
    <scope>NUCLEOTIDE SEQUENCE</scope>
</reference>
<dbReference type="InterPro" id="IPR052035">
    <property type="entry name" value="ZnF_BED_domain_contain"/>
</dbReference>
<organism evidence="7 8">
    <name type="scientific">Acanthoscelides obtectus</name>
    <name type="common">Bean weevil</name>
    <name type="synonym">Bruchus obtectus</name>
    <dbReference type="NCBI Taxonomy" id="200917"/>
    <lineage>
        <taxon>Eukaryota</taxon>
        <taxon>Metazoa</taxon>
        <taxon>Ecdysozoa</taxon>
        <taxon>Arthropoda</taxon>
        <taxon>Hexapoda</taxon>
        <taxon>Insecta</taxon>
        <taxon>Pterygota</taxon>
        <taxon>Neoptera</taxon>
        <taxon>Endopterygota</taxon>
        <taxon>Coleoptera</taxon>
        <taxon>Polyphaga</taxon>
        <taxon>Cucujiformia</taxon>
        <taxon>Chrysomeloidea</taxon>
        <taxon>Chrysomelidae</taxon>
        <taxon>Bruchinae</taxon>
        <taxon>Bruchini</taxon>
        <taxon>Acanthoscelides</taxon>
    </lineage>
</organism>
<evidence type="ECO:0000313" key="7">
    <source>
        <dbReference type="EMBL" id="CAH1977276.1"/>
    </source>
</evidence>
<keyword evidence="2" id="KW-0479">Metal-binding</keyword>
<dbReference type="GO" id="GO:0008270">
    <property type="term" value="F:zinc ion binding"/>
    <property type="evidence" value="ECO:0007669"/>
    <property type="project" value="UniProtKB-KW"/>
</dbReference>